<protein>
    <recommendedName>
        <fullName evidence="15">Anaphase-promoting complex subunit 4 WD40 domain-containing protein</fullName>
    </recommendedName>
</protein>
<feature type="domain" description="IFT80/172/WDR35 TPR" evidence="10">
    <location>
        <begin position="700"/>
        <end position="791"/>
    </location>
</feature>
<dbReference type="InterPro" id="IPR056158">
    <property type="entry name" value="Beta-prop_IFT121_2nd"/>
</dbReference>
<keyword evidence="4 8" id="KW-0853">WD repeat</keyword>
<reference evidence="14" key="1">
    <citation type="submission" date="2021-01" db="EMBL/GenBank/DDBJ databases">
        <authorList>
            <person name="Corre E."/>
            <person name="Pelletier E."/>
            <person name="Niang G."/>
            <person name="Scheremetjew M."/>
            <person name="Finn R."/>
            <person name="Kale V."/>
            <person name="Holt S."/>
            <person name="Cochrane G."/>
            <person name="Meng A."/>
            <person name="Brown T."/>
            <person name="Cohen L."/>
        </authorList>
    </citation>
    <scope>NUCLEOTIDE SEQUENCE</scope>
    <source>
        <strain evidence="14">CCMP325</strain>
    </source>
</reference>
<evidence type="ECO:0000256" key="7">
    <source>
        <dbReference type="ARBA" id="ARBA00023273"/>
    </source>
</evidence>
<dbReference type="InterPro" id="IPR039857">
    <property type="entry name" value="Ift122/121"/>
</dbReference>
<evidence type="ECO:0000256" key="6">
    <source>
        <dbReference type="ARBA" id="ARBA00023069"/>
    </source>
</evidence>
<dbReference type="InterPro" id="IPR057979">
    <property type="entry name" value="TPR_IFT121"/>
</dbReference>
<gene>
    <name evidence="14" type="ORF">HPHI1048_LOCUS10824</name>
</gene>
<dbReference type="InterPro" id="IPR015943">
    <property type="entry name" value="WD40/YVTN_repeat-like_dom_sf"/>
</dbReference>
<dbReference type="SMART" id="SM00320">
    <property type="entry name" value="WD40"/>
    <property type="match status" value="3"/>
</dbReference>
<feature type="domain" description="IFT121/TULP4 N-terminal" evidence="12">
    <location>
        <begin position="1"/>
        <end position="338"/>
    </location>
</feature>
<evidence type="ECO:0000313" key="14">
    <source>
        <dbReference type="EMBL" id="CAD8484758.1"/>
    </source>
</evidence>
<keyword evidence="5" id="KW-0677">Repeat</keyword>
<dbReference type="InterPro" id="IPR057361">
    <property type="entry name" value="TPR_WDR35"/>
</dbReference>
<dbReference type="PANTHER" id="PTHR12764">
    <property type="entry name" value="WD REPEAT DOMAIN-RELATED"/>
    <property type="match status" value="1"/>
</dbReference>
<proteinExistence type="predicted"/>
<dbReference type="GO" id="GO:0097730">
    <property type="term" value="C:non-motile cilium"/>
    <property type="evidence" value="ECO:0007669"/>
    <property type="project" value="TreeGrafter"/>
</dbReference>
<feature type="region of interest" description="Disordered" evidence="9">
    <location>
        <begin position="993"/>
        <end position="1012"/>
    </location>
</feature>
<comment type="subcellular location">
    <subcellularLocation>
        <location evidence="1">Cell projection</location>
        <location evidence="1">Cilium</location>
    </subcellularLocation>
    <subcellularLocation>
        <location evidence="2">Cytoplasm</location>
    </subcellularLocation>
</comment>
<dbReference type="PANTHER" id="PTHR12764:SF5">
    <property type="entry name" value="LD29485P"/>
    <property type="match status" value="1"/>
</dbReference>
<dbReference type="Gene3D" id="1.25.40.470">
    <property type="match status" value="2"/>
</dbReference>
<evidence type="ECO:0000256" key="1">
    <source>
        <dbReference type="ARBA" id="ARBA00004138"/>
    </source>
</evidence>
<evidence type="ECO:0000256" key="9">
    <source>
        <dbReference type="SAM" id="MobiDB-lite"/>
    </source>
</evidence>
<dbReference type="SUPFAM" id="SSF50978">
    <property type="entry name" value="WD40 repeat-like"/>
    <property type="match status" value="2"/>
</dbReference>
<name>A0A7S0EHR6_9CRYP</name>
<dbReference type="InterPro" id="IPR017233">
    <property type="entry name" value="WDR35"/>
</dbReference>
<keyword evidence="3" id="KW-0963">Cytoplasm</keyword>
<evidence type="ECO:0000256" key="4">
    <source>
        <dbReference type="ARBA" id="ARBA00022574"/>
    </source>
</evidence>
<dbReference type="GO" id="GO:0035721">
    <property type="term" value="P:intraciliary retrograde transport"/>
    <property type="evidence" value="ECO:0007669"/>
    <property type="project" value="TreeGrafter"/>
</dbReference>
<organism evidence="14">
    <name type="scientific">Hanusia phi</name>
    <dbReference type="NCBI Taxonomy" id="3032"/>
    <lineage>
        <taxon>Eukaryota</taxon>
        <taxon>Cryptophyceae</taxon>
        <taxon>Pyrenomonadales</taxon>
        <taxon>Geminigeraceae</taxon>
        <taxon>Hanusia</taxon>
    </lineage>
</organism>
<dbReference type="Pfam" id="PF25170">
    <property type="entry name" value="TPR_WDR35"/>
    <property type="match status" value="1"/>
</dbReference>
<evidence type="ECO:0000259" key="11">
    <source>
        <dbReference type="Pfam" id="PF23390"/>
    </source>
</evidence>
<dbReference type="AlphaFoldDB" id="A0A7S0EHR6"/>
<dbReference type="PROSITE" id="PS50082">
    <property type="entry name" value="WD_REPEATS_2"/>
    <property type="match status" value="1"/>
</dbReference>
<dbReference type="Pfam" id="PF24797">
    <property type="entry name" value="Beta-prop_WDR35_TULP_N"/>
    <property type="match status" value="1"/>
</dbReference>
<dbReference type="InterPro" id="IPR056157">
    <property type="entry name" value="TPR_IFT80_172_dom"/>
</dbReference>
<dbReference type="Gene3D" id="2.130.10.10">
    <property type="entry name" value="YVTN repeat-like/Quinoprotein amine dehydrogenase"/>
    <property type="match status" value="2"/>
</dbReference>
<feature type="compositionally biased region" description="Low complexity" evidence="9">
    <location>
        <begin position="996"/>
        <end position="1012"/>
    </location>
</feature>
<dbReference type="GO" id="GO:1905515">
    <property type="term" value="P:non-motile cilium assembly"/>
    <property type="evidence" value="ECO:0007669"/>
    <property type="project" value="TreeGrafter"/>
</dbReference>
<evidence type="ECO:0000256" key="5">
    <source>
        <dbReference type="ARBA" id="ARBA00022737"/>
    </source>
</evidence>
<dbReference type="InterPro" id="IPR001680">
    <property type="entry name" value="WD40_rpt"/>
</dbReference>
<dbReference type="GO" id="GO:0005737">
    <property type="term" value="C:cytoplasm"/>
    <property type="evidence" value="ECO:0007669"/>
    <property type="project" value="UniProtKB-SubCell"/>
</dbReference>
<dbReference type="Pfam" id="PF23387">
    <property type="entry name" value="TPR_IFT80_172"/>
    <property type="match status" value="1"/>
</dbReference>
<evidence type="ECO:0000259" key="12">
    <source>
        <dbReference type="Pfam" id="PF24797"/>
    </source>
</evidence>
<dbReference type="PIRSF" id="PIRSF037536">
    <property type="entry name" value="WD_repeat_p35"/>
    <property type="match status" value="1"/>
</dbReference>
<feature type="repeat" description="WD" evidence="8">
    <location>
        <begin position="66"/>
        <end position="107"/>
    </location>
</feature>
<evidence type="ECO:0000259" key="13">
    <source>
        <dbReference type="Pfam" id="PF25768"/>
    </source>
</evidence>
<feature type="domain" description="IFT121-like TPR repeats" evidence="13">
    <location>
        <begin position="1045"/>
        <end position="1144"/>
    </location>
</feature>
<evidence type="ECO:0000256" key="2">
    <source>
        <dbReference type="ARBA" id="ARBA00004496"/>
    </source>
</evidence>
<keyword evidence="6" id="KW-0969">Cilium</keyword>
<dbReference type="Pfam" id="PF23390">
    <property type="entry name" value="Beta-prop_WDR35_2nd"/>
    <property type="match status" value="1"/>
</dbReference>
<keyword evidence="7" id="KW-0966">Cell projection</keyword>
<feature type="region of interest" description="Disordered" evidence="9">
    <location>
        <begin position="1174"/>
        <end position="1194"/>
    </location>
</feature>
<evidence type="ECO:0000259" key="10">
    <source>
        <dbReference type="Pfam" id="PF23387"/>
    </source>
</evidence>
<dbReference type="Pfam" id="PF25768">
    <property type="entry name" value="TPR_IFT121"/>
    <property type="match status" value="1"/>
</dbReference>
<dbReference type="GO" id="GO:0030991">
    <property type="term" value="C:intraciliary transport particle A"/>
    <property type="evidence" value="ECO:0007669"/>
    <property type="project" value="TreeGrafter"/>
</dbReference>
<feature type="compositionally biased region" description="Basic and acidic residues" evidence="9">
    <location>
        <begin position="1179"/>
        <end position="1194"/>
    </location>
</feature>
<dbReference type="EMBL" id="HBEO01015894">
    <property type="protein sequence ID" value="CAD8484758.1"/>
    <property type="molecule type" value="Transcribed_RNA"/>
</dbReference>
<dbReference type="InterPro" id="IPR056159">
    <property type="entry name" value="Beta-prop_IFT121_TULP_N"/>
</dbReference>
<feature type="domain" description="IFT121 second beta-propeller" evidence="11">
    <location>
        <begin position="343"/>
        <end position="669"/>
    </location>
</feature>
<accession>A0A7S0EHR6</accession>
<evidence type="ECO:0008006" key="15">
    <source>
        <dbReference type="Google" id="ProtNLM"/>
    </source>
</evidence>
<dbReference type="InterPro" id="IPR036322">
    <property type="entry name" value="WD40_repeat_dom_sf"/>
</dbReference>
<evidence type="ECO:0000256" key="3">
    <source>
        <dbReference type="ARBA" id="ARBA00022490"/>
    </source>
</evidence>
<dbReference type="GO" id="GO:0061512">
    <property type="term" value="P:protein localization to cilium"/>
    <property type="evidence" value="ECO:0007669"/>
    <property type="project" value="TreeGrafter"/>
</dbReference>
<evidence type="ECO:0000256" key="8">
    <source>
        <dbReference type="PROSITE-ProRule" id="PRU00221"/>
    </source>
</evidence>
<sequence>MFVYLNKKIAIPNGVLLHCCEWNMIEGWVACGGDGGLLKILQFENKAQGREKGIAGTSNLVMNQTLTGHTSAVLCAAWNDECKKLTTSDEQGLIIVWTLHKGSWYEEMVNDRKKSVVRDIKWCVDGTKICICYADGAVIVGYEDGNRLWGKDLQKELILCEWSPDARLLVFVTPQGEVHVYDANGNYIAPVTLFAGDASARVAGIHWYDEVEGKVDPNAPSLAIAFDNGRVQLMMSETDEKPILIDTGLLPTIDDAKGPPKLQVKWNYQGSILAIAGASASGGGEQNVSQVQFYDPFGRHLRTLKMPGPGITGLGWEGNGSLRLAISVESFIYFANIRPDYLWAFFSNTLVYAFTIAGRVDHCVVFFDTQTGVRSVKFVKTLTRIRAHGDFCVLATRTDEVGVYILILCNAIGAPVDTKYINIEPQYIYMTETHIICADDNTICVWQYSSRVSKLTSIDSSKDGVALKKKDGKEVVWHVDESPSTNTGGFDKLGRKQNTQDPISCICANRNMLLVGRESGTVQRYSLPHIQMESKYILRCCPQMLAINCDSTKMSIIDINGVLSFFDFEAGRGKGISDELHAPGEHLGTERRDAWDMLWAEDNPDLLTTMEKSRMYILRDMQPEEAVLSSGYLCRFNNLTITAILLDEIMIQVPKLPDASFLEHVIEFETKSLRDSRDILTKVGITDGSQYIDDNSHPRLWSLLAEFALERLDLQTAEKAFVKMADYQGIQLVKRLSHLSDKAKQRAEVSVYFKRFDEAEKLYKDMDRLDLAIDMRATLGDWHKVMNLAGQGGGSDVLLKTAYTNVGDYYFDRQMWSKANGYYEMAGVTEKQIECLYNMEDYNTMAQLASDPEKQLPEGSSSLLVVGERLASVGLADEAVAAFLRANDVKAAIDCCVLLNKWDKAIQLAEEHDFPQIEGLLSKYATHLLGTGKRMEAIELYRKANRHPEAAKLLAEIAQEVVKSKANPQRARQLYVLAALEVEKFREKTLKVQQPGTTTTAGTMAGKTTMGRATMGGVRNTQATLATLDGLMQGDAISAENKILDQAWRGVEALDMYLEAHELLYKGQVNKAMQYAESLAKYDDILDAEDIFSLIALTSFHNNMYAVCSNAFMRLEQLESLPKERREQFQDLAFKIFTRYKPKDISMSKSAEQGSVTSETVKAIRRKFMQLCQAGQSGRETERRGEEGIRDSEY</sequence>